<keyword evidence="4" id="KW-0443">Lipid metabolism</keyword>
<comment type="catalytic activity">
    <reaction evidence="1">
        <text>Hydrolysis of alpha-(2-&gt;3)-, alpha-(2-&gt;6)-, alpha-(2-&gt;8)- glycosidic linkages of terminal sialic acid residues in oligosaccharides, glycoproteins, glycolipids, colominic acid and synthetic substrates.</text>
        <dbReference type="EC" id="3.2.1.18"/>
    </reaction>
</comment>
<name>A0A8C6P740_NOTFU</name>
<keyword evidence="6" id="KW-0378">Hydrolase</keyword>
<evidence type="ECO:0000313" key="9">
    <source>
        <dbReference type="Proteomes" id="UP000694548"/>
    </source>
</evidence>
<dbReference type="PANTHER" id="PTHR10628:SF30">
    <property type="entry name" value="EXO-ALPHA-SIALIDASE"/>
    <property type="match status" value="1"/>
</dbReference>
<dbReference type="GeneTree" id="ENSGT00950000182944"/>
<dbReference type="EC" id="3.2.1.18" evidence="3"/>
<reference evidence="8" key="3">
    <citation type="submission" date="2025-09" db="UniProtKB">
        <authorList>
            <consortium name="Ensembl"/>
        </authorList>
    </citation>
    <scope>IDENTIFICATION</scope>
</reference>
<dbReference type="InterPro" id="IPR036278">
    <property type="entry name" value="Sialidase_sf"/>
</dbReference>
<dbReference type="GO" id="GO:0005737">
    <property type="term" value="C:cytoplasm"/>
    <property type="evidence" value="ECO:0007669"/>
    <property type="project" value="TreeGrafter"/>
</dbReference>
<dbReference type="PANTHER" id="PTHR10628">
    <property type="entry name" value="SIALIDASE"/>
    <property type="match status" value="1"/>
</dbReference>
<reference evidence="8" key="2">
    <citation type="submission" date="2025-08" db="UniProtKB">
        <authorList>
            <consortium name="Ensembl"/>
        </authorList>
    </citation>
    <scope>IDENTIFICATION</scope>
</reference>
<dbReference type="GO" id="GO:0016020">
    <property type="term" value="C:membrane"/>
    <property type="evidence" value="ECO:0007669"/>
    <property type="project" value="TreeGrafter"/>
</dbReference>
<comment type="similarity">
    <text evidence="2">Belongs to the glycosyl hydrolase 33 family.</text>
</comment>
<keyword evidence="6" id="KW-0326">Glycosidase</keyword>
<accession>A0A8C6P740</accession>
<dbReference type="Gene3D" id="2.120.10.10">
    <property type="match status" value="1"/>
</dbReference>
<dbReference type="CDD" id="cd15482">
    <property type="entry name" value="Sialidase_non-viral"/>
    <property type="match status" value="1"/>
</dbReference>
<protein>
    <recommendedName>
        <fullName evidence="3">exo-alpha-sialidase</fullName>
        <ecNumber evidence="3">3.2.1.18</ecNumber>
    </recommendedName>
</protein>
<dbReference type="AlphaFoldDB" id="A0A8C6P740"/>
<evidence type="ECO:0000256" key="1">
    <source>
        <dbReference type="ARBA" id="ARBA00000427"/>
    </source>
</evidence>
<evidence type="ECO:0000256" key="2">
    <source>
        <dbReference type="ARBA" id="ARBA00009348"/>
    </source>
</evidence>
<feature type="domain" description="Sialidase" evidence="7">
    <location>
        <begin position="63"/>
        <end position="235"/>
    </location>
</feature>
<dbReference type="GO" id="GO:0004308">
    <property type="term" value="F:exo-alpha-sialidase activity"/>
    <property type="evidence" value="ECO:0007669"/>
    <property type="project" value="UniProtKB-EC"/>
</dbReference>
<evidence type="ECO:0000256" key="4">
    <source>
        <dbReference type="ARBA" id="ARBA00022963"/>
    </source>
</evidence>
<dbReference type="Pfam" id="PF13088">
    <property type="entry name" value="BNR_2"/>
    <property type="match status" value="1"/>
</dbReference>
<dbReference type="Ensembl" id="ENSNFUT00015041111.1">
    <property type="protein sequence ID" value="ENSNFUP00015039389.1"/>
    <property type="gene ID" value="ENSNFUG00015018979.1"/>
</dbReference>
<dbReference type="InterPro" id="IPR026856">
    <property type="entry name" value="Sialidase_fam"/>
</dbReference>
<sequence length="286" mass="32328">SLAAPVMQTFFPGELDWVYRTPAMVYNKDSCILLVFSNATTAVGRHRRLAMRKFLFDRGRNFSPMTQIVREASLPGHSSMNPCPMFDEENRKLFLFFMVTSNEHLHEEHLFYKSRLCYITSNNFGHSWSEVNHLTVCLPENCIALAIGRGHGLQTEDGRLIIPTFAFIDENPTDDKPVPHAVALYSDDAECQMAEVWGHGGRFIYCNAINKDRRLVEAFSEDNGDTFIVSEDGKFANTCTGSPGSLLSFPVKDKTAMGSDVSPSPNRWLNLLPKQQQKNKIQNIKQ</sequence>
<dbReference type="InterPro" id="IPR011040">
    <property type="entry name" value="Sialidase"/>
</dbReference>
<reference evidence="8" key="1">
    <citation type="submission" date="2014-08" db="EMBL/GenBank/DDBJ databases">
        <authorList>
            <person name="Senf B."/>
            <person name="Petzold A."/>
            <person name="Downie B.R."/>
            <person name="Koch P."/>
            <person name="Platzer M."/>
        </authorList>
    </citation>
    <scope>NUCLEOTIDE SEQUENCE [LARGE SCALE GENOMIC DNA]</scope>
    <source>
        <strain evidence="8">GRZ</strain>
    </source>
</reference>
<dbReference type="GO" id="GO:0006689">
    <property type="term" value="P:ganglioside catabolic process"/>
    <property type="evidence" value="ECO:0007669"/>
    <property type="project" value="TreeGrafter"/>
</dbReference>
<dbReference type="Proteomes" id="UP000694548">
    <property type="component" value="Chromosome sgr16"/>
</dbReference>
<evidence type="ECO:0000256" key="5">
    <source>
        <dbReference type="ARBA" id="ARBA00023277"/>
    </source>
</evidence>
<proteinExistence type="inferred from homology"/>
<evidence type="ECO:0000256" key="3">
    <source>
        <dbReference type="ARBA" id="ARBA00012733"/>
    </source>
</evidence>
<evidence type="ECO:0000256" key="6">
    <source>
        <dbReference type="ARBA" id="ARBA00023295"/>
    </source>
</evidence>
<dbReference type="SUPFAM" id="SSF50939">
    <property type="entry name" value="Sialidases"/>
    <property type="match status" value="1"/>
</dbReference>
<keyword evidence="4" id="KW-0442">Lipid degradation</keyword>
<keyword evidence="9" id="KW-1185">Reference proteome</keyword>
<organism evidence="8 9">
    <name type="scientific">Nothobranchius furzeri</name>
    <name type="common">Turquoise killifish</name>
    <dbReference type="NCBI Taxonomy" id="105023"/>
    <lineage>
        <taxon>Eukaryota</taxon>
        <taxon>Metazoa</taxon>
        <taxon>Chordata</taxon>
        <taxon>Craniata</taxon>
        <taxon>Vertebrata</taxon>
        <taxon>Euteleostomi</taxon>
        <taxon>Actinopterygii</taxon>
        <taxon>Neopterygii</taxon>
        <taxon>Teleostei</taxon>
        <taxon>Neoteleostei</taxon>
        <taxon>Acanthomorphata</taxon>
        <taxon>Ovalentaria</taxon>
        <taxon>Atherinomorphae</taxon>
        <taxon>Cyprinodontiformes</taxon>
        <taxon>Nothobranchiidae</taxon>
        <taxon>Nothobranchius</taxon>
    </lineage>
</organism>
<dbReference type="GO" id="GO:0009313">
    <property type="term" value="P:oligosaccharide catabolic process"/>
    <property type="evidence" value="ECO:0007669"/>
    <property type="project" value="TreeGrafter"/>
</dbReference>
<evidence type="ECO:0000259" key="7">
    <source>
        <dbReference type="Pfam" id="PF13088"/>
    </source>
</evidence>
<keyword evidence="5" id="KW-0119">Carbohydrate metabolism</keyword>
<evidence type="ECO:0000313" key="8">
    <source>
        <dbReference type="Ensembl" id="ENSNFUP00015039389.1"/>
    </source>
</evidence>